<proteinExistence type="predicted"/>
<evidence type="ECO:0000313" key="2">
    <source>
        <dbReference type="EMBL" id="CAE1317302.1"/>
    </source>
</evidence>
<keyword evidence="3" id="KW-1185">Reference proteome</keyword>
<dbReference type="SUPFAM" id="SSF46938">
    <property type="entry name" value="CRAL/TRIO N-terminal domain"/>
    <property type="match status" value="1"/>
</dbReference>
<name>A0A812E502_ACAPH</name>
<dbReference type="InterPro" id="IPR001251">
    <property type="entry name" value="CRAL-TRIO_dom"/>
</dbReference>
<dbReference type="Gene3D" id="1.10.8.20">
    <property type="entry name" value="N-terminal domain of phosphatidylinositol transfer protein sec14p"/>
    <property type="match status" value="1"/>
</dbReference>
<sequence>METDRNVLEYFGSKDNNHLLRYLRARKFKVEKAFELMKGHLNFCQKYPELTENLTLESVRDCLLNGFPGILPSRGDQGEVVLLFSIGDWRREMFSHDTVVRAYLFLLKHLLTNEETQMNGITIVENFKNYTIYQALSMKISELKKMAESVQGTFPVRFRGAHFIYEPWYFSHTFALIRPFLRNKLLNKVYLYGKSLEKFWEKFDPSMIPHNIGGTGPTYDPRPMVAALEKAEAIL</sequence>
<dbReference type="PROSITE" id="PS50191">
    <property type="entry name" value="CRAL_TRIO"/>
    <property type="match status" value="1"/>
</dbReference>
<dbReference type="InterPro" id="IPR011074">
    <property type="entry name" value="CRAL/TRIO_N_dom"/>
</dbReference>
<evidence type="ECO:0000313" key="3">
    <source>
        <dbReference type="Proteomes" id="UP000597762"/>
    </source>
</evidence>
<dbReference type="AlphaFoldDB" id="A0A812E502"/>
<dbReference type="OrthoDB" id="75724at2759"/>
<dbReference type="GO" id="GO:0016020">
    <property type="term" value="C:membrane"/>
    <property type="evidence" value="ECO:0007669"/>
    <property type="project" value="TreeGrafter"/>
</dbReference>
<dbReference type="GO" id="GO:1902936">
    <property type="term" value="F:phosphatidylinositol bisphosphate binding"/>
    <property type="evidence" value="ECO:0007669"/>
    <property type="project" value="TreeGrafter"/>
</dbReference>
<dbReference type="Pfam" id="PF03765">
    <property type="entry name" value="CRAL_TRIO_N"/>
    <property type="match status" value="1"/>
</dbReference>
<dbReference type="SMART" id="SM00516">
    <property type="entry name" value="SEC14"/>
    <property type="match status" value="1"/>
</dbReference>
<comment type="caution">
    <text evidence="2">The sequence shown here is derived from an EMBL/GenBank/DDBJ whole genome shotgun (WGS) entry which is preliminary data.</text>
</comment>
<dbReference type="PRINTS" id="PR00180">
    <property type="entry name" value="CRETINALDHBP"/>
</dbReference>
<organism evidence="2 3">
    <name type="scientific">Acanthosepion pharaonis</name>
    <name type="common">Pharaoh cuttlefish</name>
    <name type="synonym">Sepia pharaonis</name>
    <dbReference type="NCBI Taxonomy" id="158019"/>
    <lineage>
        <taxon>Eukaryota</taxon>
        <taxon>Metazoa</taxon>
        <taxon>Spiralia</taxon>
        <taxon>Lophotrochozoa</taxon>
        <taxon>Mollusca</taxon>
        <taxon>Cephalopoda</taxon>
        <taxon>Coleoidea</taxon>
        <taxon>Decapodiformes</taxon>
        <taxon>Sepiida</taxon>
        <taxon>Sepiina</taxon>
        <taxon>Sepiidae</taxon>
        <taxon>Acanthosepion</taxon>
    </lineage>
</organism>
<dbReference type="Gene3D" id="3.40.525.10">
    <property type="entry name" value="CRAL-TRIO lipid binding domain"/>
    <property type="match status" value="1"/>
</dbReference>
<dbReference type="Pfam" id="PF00650">
    <property type="entry name" value="CRAL_TRIO"/>
    <property type="match status" value="1"/>
</dbReference>
<dbReference type="SMART" id="SM01100">
    <property type="entry name" value="CRAL_TRIO_N"/>
    <property type="match status" value="1"/>
</dbReference>
<dbReference type="SUPFAM" id="SSF52087">
    <property type="entry name" value="CRAL/TRIO domain"/>
    <property type="match status" value="1"/>
</dbReference>
<dbReference type="InterPro" id="IPR036865">
    <property type="entry name" value="CRAL-TRIO_dom_sf"/>
</dbReference>
<feature type="domain" description="CRAL-TRIO" evidence="1">
    <location>
        <begin position="59"/>
        <end position="220"/>
    </location>
</feature>
<reference evidence="2" key="1">
    <citation type="submission" date="2021-01" db="EMBL/GenBank/DDBJ databases">
        <authorList>
            <person name="Li R."/>
            <person name="Bekaert M."/>
        </authorList>
    </citation>
    <scope>NUCLEOTIDE SEQUENCE</scope>
    <source>
        <strain evidence="2">Farmed</strain>
    </source>
</reference>
<protein>
    <submittedName>
        <fullName evidence="2">RLBP1</fullName>
    </submittedName>
</protein>
<dbReference type="PANTHER" id="PTHR10174">
    <property type="entry name" value="ALPHA-TOCOPHEROL TRANSFER PROTEIN-RELATED"/>
    <property type="match status" value="1"/>
</dbReference>
<dbReference type="Proteomes" id="UP000597762">
    <property type="component" value="Unassembled WGS sequence"/>
</dbReference>
<dbReference type="Gene3D" id="1.20.5.1200">
    <property type="entry name" value="Alpha-tocopherol transfer"/>
    <property type="match status" value="1"/>
</dbReference>
<dbReference type="EMBL" id="CAHIKZ030004922">
    <property type="protein sequence ID" value="CAE1317302.1"/>
    <property type="molecule type" value="Genomic_DNA"/>
</dbReference>
<dbReference type="PANTHER" id="PTHR10174:SF200">
    <property type="entry name" value="RETINALDEHYDE-BINDING PROTEIN 1"/>
    <property type="match status" value="1"/>
</dbReference>
<evidence type="ECO:0000259" key="1">
    <source>
        <dbReference type="PROSITE" id="PS50191"/>
    </source>
</evidence>
<gene>
    <name evidence="2" type="ORF">SPHA_67896</name>
</gene>
<dbReference type="CDD" id="cd00170">
    <property type="entry name" value="SEC14"/>
    <property type="match status" value="1"/>
</dbReference>
<accession>A0A812E502</accession>
<dbReference type="InterPro" id="IPR036273">
    <property type="entry name" value="CRAL/TRIO_N_dom_sf"/>
</dbReference>